<dbReference type="Proteomes" id="UP000074410">
    <property type="component" value="Unassembled WGS sequence"/>
</dbReference>
<evidence type="ECO:0000259" key="1">
    <source>
        <dbReference type="Pfam" id="PF13304"/>
    </source>
</evidence>
<evidence type="ECO:0000313" key="3">
    <source>
        <dbReference type="Proteomes" id="UP000074410"/>
    </source>
</evidence>
<dbReference type="PANTHER" id="PTHR40396:SF1">
    <property type="entry name" value="ATPASE AAA-TYPE CORE DOMAIN-CONTAINING PROTEIN"/>
    <property type="match status" value="1"/>
</dbReference>
<dbReference type="InterPro" id="IPR027417">
    <property type="entry name" value="P-loop_NTPase"/>
</dbReference>
<dbReference type="EMBL" id="LDTC01000035">
    <property type="protein sequence ID" value="KTW15262.1"/>
    <property type="molecule type" value="Genomic_DNA"/>
</dbReference>
<name>A0A147JAT1_9SPHN</name>
<comment type="caution">
    <text evidence="2">The sequence shown here is derived from an EMBL/GenBank/DDBJ whole genome shotgun (WGS) entry which is preliminary data.</text>
</comment>
<dbReference type="RefSeq" id="WP_058716140.1">
    <property type="nucleotide sequence ID" value="NZ_LDTC01000035.1"/>
</dbReference>
<dbReference type="PANTHER" id="PTHR40396">
    <property type="entry name" value="ATPASE-LIKE PROTEIN"/>
    <property type="match status" value="1"/>
</dbReference>
<dbReference type="AlphaFoldDB" id="A0A147JAT1"/>
<dbReference type="PATRIC" id="fig|33051.5.peg.2004"/>
<accession>A0A147JAT1</accession>
<dbReference type="SUPFAM" id="SSF52540">
    <property type="entry name" value="P-loop containing nucleoside triphosphate hydrolases"/>
    <property type="match status" value="1"/>
</dbReference>
<feature type="domain" description="ATPase AAA-type core" evidence="1">
    <location>
        <begin position="48"/>
        <end position="359"/>
    </location>
</feature>
<dbReference type="Pfam" id="PF13304">
    <property type="entry name" value="AAA_21"/>
    <property type="match status" value="1"/>
</dbReference>
<dbReference type="InterPro" id="IPR003959">
    <property type="entry name" value="ATPase_AAA_core"/>
</dbReference>
<protein>
    <recommendedName>
        <fullName evidence="1">ATPase AAA-type core domain-containing protein</fullName>
    </recommendedName>
</protein>
<evidence type="ECO:0000313" key="2">
    <source>
        <dbReference type="EMBL" id="KTW15262.1"/>
    </source>
</evidence>
<dbReference type="Gene3D" id="3.40.50.300">
    <property type="entry name" value="P-loop containing nucleotide triphosphate hydrolases"/>
    <property type="match status" value="1"/>
</dbReference>
<sequence length="409" mass="46269">MLYKLEVENFFSIRDLQTLDLTVDGKVPDPEGRYAPIFEGADARAPKVVAIYGANASGKTTMLRALEFVVTMIRDSVMRTVPGFAGLERFNDEESADRPTRFAIELGGIMNLTPETFQRAMNGETVEQGTYRYELEIEMRGGVATRIASEALRQKPNGQGKWQRVYERDAEGRVKDSKTFSLSGFQHLTKTLVGNHTVLSSFAKFQHPVAQILVDAARKAFFQIEPVHSFVDREVIDYLKNQPNVVHRLQDELSRIDVGVEGMRFQNTDNGPLLLFKHAGLAVEMPWLMESHGTRAFIKMFPFLMSALDNGGIATIDEMDTAIHPNMLPEMVRWFYAISGRNKLNAQLWLSCHSASLLDDLNKEEIVICEKDRQGRSHCYSLMDVKVRRDENHYRKYLSGAYGGVPHLG</sequence>
<reference evidence="2 3" key="1">
    <citation type="journal article" date="2016" name="Front. Microbiol.">
        <title>Genomic Resource of Rice Seed Associated Bacteria.</title>
        <authorList>
            <person name="Midha S."/>
            <person name="Bansal K."/>
            <person name="Sharma S."/>
            <person name="Kumar N."/>
            <person name="Patil P.P."/>
            <person name="Chaudhry V."/>
            <person name="Patil P.B."/>
        </authorList>
    </citation>
    <scope>NUCLEOTIDE SEQUENCE [LARGE SCALE GENOMIC DNA]</scope>
    <source>
        <strain evidence="2 3">NS258</strain>
    </source>
</reference>
<dbReference type="GO" id="GO:0016887">
    <property type="term" value="F:ATP hydrolysis activity"/>
    <property type="evidence" value="ECO:0007669"/>
    <property type="project" value="InterPro"/>
</dbReference>
<organism evidence="2 3">
    <name type="scientific">Sphingomonas sanguinis</name>
    <dbReference type="NCBI Taxonomy" id="33051"/>
    <lineage>
        <taxon>Bacteria</taxon>
        <taxon>Pseudomonadati</taxon>
        <taxon>Pseudomonadota</taxon>
        <taxon>Alphaproteobacteria</taxon>
        <taxon>Sphingomonadales</taxon>
        <taxon>Sphingomonadaceae</taxon>
        <taxon>Sphingomonas</taxon>
    </lineage>
</organism>
<dbReference type="GO" id="GO:0005524">
    <property type="term" value="F:ATP binding"/>
    <property type="evidence" value="ECO:0007669"/>
    <property type="project" value="InterPro"/>
</dbReference>
<gene>
    <name evidence="2" type="ORF">NS258_05595</name>
</gene>
<proteinExistence type="predicted"/>